<comment type="caution">
    <text evidence="1">The sequence shown here is derived from an EMBL/GenBank/DDBJ whole genome shotgun (WGS) entry which is preliminary data.</text>
</comment>
<dbReference type="SUPFAM" id="SSF47598">
    <property type="entry name" value="Ribbon-helix-helix"/>
    <property type="match status" value="1"/>
</dbReference>
<dbReference type="GO" id="GO:0006355">
    <property type="term" value="P:regulation of DNA-templated transcription"/>
    <property type="evidence" value="ECO:0007669"/>
    <property type="project" value="InterPro"/>
</dbReference>
<organism evidence="1 2">
    <name type="scientific">Solimicrobium silvestre</name>
    <dbReference type="NCBI Taxonomy" id="2099400"/>
    <lineage>
        <taxon>Bacteria</taxon>
        <taxon>Pseudomonadati</taxon>
        <taxon>Pseudomonadota</taxon>
        <taxon>Betaproteobacteria</taxon>
        <taxon>Burkholderiales</taxon>
        <taxon>Oxalobacteraceae</taxon>
        <taxon>Solimicrobium</taxon>
    </lineage>
</organism>
<dbReference type="AlphaFoldDB" id="A0A2S9GV62"/>
<dbReference type="Proteomes" id="UP000237839">
    <property type="component" value="Unassembled WGS sequence"/>
</dbReference>
<protein>
    <recommendedName>
        <fullName evidence="3">Ribbon-helix-helix protein, copG family</fullName>
    </recommendedName>
</protein>
<evidence type="ECO:0008006" key="3">
    <source>
        <dbReference type="Google" id="ProtNLM"/>
    </source>
</evidence>
<evidence type="ECO:0000313" key="1">
    <source>
        <dbReference type="EMBL" id="PRC91609.1"/>
    </source>
</evidence>
<dbReference type="OrthoDB" id="7062343at2"/>
<dbReference type="InterPro" id="IPR010985">
    <property type="entry name" value="Ribbon_hlx_hlx"/>
</dbReference>
<name>A0A2S9GV62_9BURK</name>
<accession>A0A2S9GV62</accession>
<evidence type="ECO:0000313" key="2">
    <source>
        <dbReference type="Proteomes" id="UP000237839"/>
    </source>
</evidence>
<keyword evidence="2" id="KW-1185">Reference proteome</keyword>
<reference evidence="1 2" key="1">
    <citation type="submission" date="2018-02" db="EMBL/GenBank/DDBJ databases">
        <title>Solimicrobium silvestre gen. nov., sp. nov., isolated from alpine forest soil.</title>
        <authorList>
            <person name="Margesin R."/>
            <person name="Albuquerque L."/>
            <person name="Zhang D.-C."/>
            <person name="Froufe H.J.C."/>
            <person name="Severino R."/>
            <person name="Roxo I."/>
            <person name="Egas C."/>
            <person name="Da Costa M.S."/>
        </authorList>
    </citation>
    <scope>NUCLEOTIDE SEQUENCE [LARGE SCALE GENOMIC DNA]</scope>
    <source>
        <strain evidence="1 2">S20-91</strain>
    </source>
</reference>
<dbReference type="EMBL" id="PUGF01000021">
    <property type="protein sequence ID" value="PRC91609.1"/>
    <property type="molecule type" value="Genomic_DNA"/>
</dbReference>
<proteinExistence type="predicted"/>
<gene>
    <name evidence="1" type="ORF">S2091_3725</name>
</gene>
<sequence>MTTTTIRLSDELKARITAAANHAETTTHNFILQAIAEKTAQEELKRDFDNEAEARYANILATGKAIPWHEMRDYLESRASGKTSAIRPTAKKLVR</sequence>
<dbReference type="RefSeq" id="WP_105533474.1">
    <property type="nucleotide sequence ID" value="NZ_PUGF01000021.1"/>
</dbReference>